<feature type="region of interest" description="Disordered" evidence="2">
    <location>
        <begin position="1216"/>
        <end position="1267"/>
    </location>
</feature>
<keyword evidence="1" id="KW-0175">Coiled coil</keyword>
<dbReference type="GO" id="GO:0016301">
    <property type="term" value="F:kinase activity"/>
    <property type="evidence" value="ECO:0007669"/>
    <property type="project" value="UniProtKB-KW"/>
</dbReference>
<feature type="compositionally biased region" description="Basic and acidic residues" evidence="2">
    <location>
        <begin position="1753"/>
        <end position="1770"/>
    </location>
</feature>
<feature type="region of interest" description="Disordered" evidence="2">
    <location>
        <begin position="1858"/>
        <end position="1881"/>
    </location>
</feature>
<feature type="compositionally biased region" description="Basic and acidic residues" evidence="2">
    <location>
        <begin position="1721"/>
        <end position="1743"/>
    </location>
</feature>
<feature type="compositionally biased region" description="Acidic residues" evidence="2">
    <location>
        <begin position="174"/>
        <end position="191"/>
    </location>
</feature>
<keyword evidence="3" id="KW-0808">Transferase</keyword>
<dbReference type="InterPro" id="IPR027417">
    <property type="entry name" value="P-loop_NTPase"/>
</dbReference>
<feature type="coiled-coil region" evidence="1">
    <location>
        <begin position="581"/>
        <end position="612"/>
    </location>
</feature>
<feature type="compositionally biased region" description="Acidic residues" evidence="2">
    <location>
        <begin position="1871"/>
        <end position="1881"/>
    </location>
</feature>
<comment type="caution">
    <text evidence="3">The sequence shown here is derived from an EMBL/GenBank/DDBJ whole genome shotgun (WGS) entry which is preliminary data.</text>
</comment>
<dbReference type="EMBL" id="AHZP02001575">
    <property type="protein sequence ID" value="KYK66878.1"/>
    <property type="molecule type" value="Genomic_DNA"/>
</dbReference>
<dbReference type="OrthoDB" id="346649at2759"/>
<proteinExistence type="predicted"/>
<feature type="region of interest" description="Disordered" evidence="2">
    <location>
        <begin position="1539"/>
        <end position="1824"/>
    </location>
</feature>
<keyword evidence="3" id="KW-0418">Kinase</keyword>
<dbReference type="VEuPathDB" id="ToxoDB:TGPRC2_319308"/>
<accession>A0A151HC25</accession>
<feature type="region of interest" description="Disordered" evidence="2">
    <location>
        <begin position="658"/>
        <end position="708"/>
    </location>
</feature>
<name>A0A151HC25_TOXGO</name>
<feature type="region of interest" description="Disordered" evidence="2">
    <location>
        <begin position="1140"/>
        <end position="1162"/>
    </location>
</feature>
<dbReference type="Gene3D" id="3.40.50.300">
    <property type="entry name" value="P-loop containing nucleotide triphosphate hydrolases"/>
    <property type="match status" value="1"/>
</dbReference>
<feature type="compositionally biased region" description="Low complexity" evidence="2">
    <location>
        <begin position="660"/>
        <end position="679"/>
    </location>
</feature>
<reference evidence="4" key="1">
    <citation type="submission" date="2016-03" db="EMBL/GenBank/DDBJ databases">
        <authorList>
            <person name="Sibley D."/>
            <person name="Venepally P."/>
            <person name="Karamycheva S."/>
            <person name="Hadjithomas M."/>
            <person name="Khan A."/>
            <person name="Brunk B."/>
            <person name="Roos D."/>
            <person name="Caler E."/>
            <person name="Lorenzi H."/>
        </authorList>
    </citation>
    <scope>NUCLEOTIDE SEQUENCE [LARGE SCALE GENOMIC DNA]</scope>
    <source>
        <strain evidence="4">TgCatPRC2</strain>
    </source>
</reference>
<evidence type="ECO:0000313" key="4">
    <source>
        <dbReference type="Proteomes" id="UP000075225"/>
    </source>
</evidence>
<feature type="compositionally biased region" description="Basic and acidic residues" evidence="2">
    <location>
        <begin position="1778"/>
        <end position="1787"/>
    </location>
</feature>
<organism evidence="3 4">
    <name type="scientific">Toxoplasma gondii TgCatPRC2</name>
    <dbReference type="NCBI Taxonomy" id="1130821"/>
    <lineage>
        <taxon>Eukaryota</taxon>
        <taxon>Sar</taxon>
        <taxon>Alveolata</taxon>
        <taxon>Apicomplexa</taxon>
        <taxon>Conoidasida</taxon>
        <taxon>Coccidia</taxon>
        <taxon>Eucoccidiorida</taxon>
        <taxon>Eimeriorina</taxon>
        <taxon>Sarcocystidae</taxon>
        <taxon>Toxoplasma</taxon>
    </lineage>
</organism>
<feature type="compositionally biased region" description="Basic and acidic residues" evidence="2">
    <location>
        <begin position="1216"/>
        <end position="1237"/>
    </location>
</feature>
<feature type="compositionally biased region" description="Basic and acidic residues" evidence="2">
    <location>
        <begin position="1612"/>
        <end position="1693"/>
    </location>
</feature>
<feature type="compositionally biased region" description="Polar residues" evidence="2">
    <location>
        <begin position="1706"/>
        <end position="1720"/>
    </location>
</feature>
<feature type="region of interest" description="Disordered" evidence="2">
    <location>
        <begin position="374"/>
        <end position="449"/>
    </location>
</feature>
<feature type="compositionally biased region" description="Acidic residues" evidence="2">
    <location>
        <begin position="1788"/>
        <end position="1805"/>
    </location>
</feature>
<gene>
    <name evidence="3" type="ORF">TGPRC2_319308</name>
</gene>
<feature type="compositionally biased region" description="Low complexity" evidence="2">
    <location>
        <begin position="1547"/>
        <end position="1576"/>
    </location>
</feature>
<evidence type="ECO:0000313" key="3">
    <source>
        <dbReference type="EMBL" id="KYK66878.1"/>
    </source>
</evidence>
<protein>
    <submittedName>
        <fullName evidence="3">Putative adenylate kinase</fullName>
    </submittedName>
</protein>
<feature type="region of interest" description="Disordered" evidence="2">
    <location>
        <begin position="2155"/>
        <end position="2183"/>
    </location>
</feature>
<feature type="compositionally biased region" description="Acidic residues" evidence="2">
    <location>
        <begin position="1238"/>
        <end position="1262"/>
    </location>
</feature>
<feature type="compositionally biased region" description="Basic and acidic residues" evidence="2">
    <location>
        <begin position="374"/>
        <end position="431"/>
    </location>
</feature>
<feature type="coiled-coil region" evidence="1">
    <location>
        <begin position="482"/>
        <end position="519"/>
    </location>
</feature>
<feature type="region of interest" description="Disordered" evidence="2">
    <location>
        <begin position="168"/>
        <end position="207"/>
    </location>
</feature>
<dbReference type="Pfam" id="PF00406">
    <property type="entry name" value="ADK"/>
    <property type="match status" value="1"/>
</dbReference>
<feature type="compositionally biased region" description="Basic and acidic residues" evidence="2">
    <location>
        <begin position="1806"/>
        <end position="1824"/>
    </location>
</feature>
<evidence type="ECO:0000256" key="1">
    <source>
        <dbReference type="SAM" id="Coils"/>
    </source>
</evidence>
<sequence length="2331" mass="261660">MPGKSTDSLSTVNKSFVDEAPMNWEDLDIGEDLLTALRRMFPPAFACPATPPLRRALSRPGGISENGKLYFPALTADYLREQRELANDILSDIMKAGSRALKLYHGDTSTSGMARILAMHINKTPAAVAAAPPFLQTAAPLPTPIRGVEPYTPLADLLSLGLEEARARERREAEDEVVEEREGETSDEEDLTPTGFEEGRDQQGSQAHLEANANSDAAVADDADAYLSHRSGASTARESAEESDLPQVFSRIWSAWKQSCPVTLFDEGVAAEGRRELAVDYAGRVFLFADEEKQKRFLDDPKTFLGRAPTLEAKKIAVAFSGANRRDAVKQAALLADAFGLAVVDVHLELHREQQRAAAWDRRRREFEKRREERFRERPQWRDAGDRDRSVVGVSKEGDEGRERKEEHEENTLGGRDQKLENADLRNHREEPDEPAEEELEEPIPPSPRMFQLTESERAALREGKPLGENGEETIARVVAHSLGLEDNVQMLEERRAEEERLRVLIEEFEKKQADSEEELVFPSDIPVDPETHEITLPPLSLLRPACGFVIVHLGRTKREEEALARYGVKIKHWIHFTADVAEEEKEAHKMLQELQAEADAAAEAIEQLQRRRPAACPNSSLPQPRISQDFYDPLGQQASLFLDGSLAKRGFFPEKGDMSSPFASSSSSAPLAVSSGWSPRAETGGEGGGDSTRSLANQRDEGQTDVPLQRVLAEGLPDAEQEGRGRNWGTGTPHQEGAALAVKELALLTQEEERLFLEYEEGQPDSDLDVSMIRIYTHLSDMAKHYRIRQAIDPFFVAPDDPETIPPLPDLASILAQVDDCTSLHLAPNDRREAPYSTSFPFLPPLPTVFYGETGHYCPVSLRRQQWLLPGKPEFAVSVQQRIYMCYDRRAKALLSLNPHEFIPSSYLAQQEESQDRSQNTRLDLTGRSAIEDEEEDFCTKVKKEVHVPPPRIAFLGSIGSEVSTHMELFNSSASLPVLHFPSHFSRALKRLLLRYRRQTEMATKRENWQEKVAEMGRQGRSEGGDSQAAGELVDAEEARAAPQEAAVRFSELEDEMTEDETSPQNSLVFFDVASQNSEGGASGKTTTMDRLYGRFDWQQDVWQGWETFDLPEKKLQQIRVEAVRQVLHSAMGPALIDGSSFLPLPPVQPRPEDEDEERELALSAPSFASLLDESQRLPDAVVVLTASTQTAAQRTLDLEEIKREAIEAAKRKLAARQERQRKREEREQRRARTEERGEDFDEEEQDEEDEEDEEEEDEGTVDPLARAAETAAKEALRDFSRRKAMEDEIVLRSAKLFASARVPVLVVNSERTEKTVQRAIGNFLLPFLKHRQSLLLAPQCMRLDKASCAQFLKSGVAKHSRFGVFSPTDVDAMIYPASLDSPVLLNSRIYYPGPTKVQAEQFCMFPSFFLSSPLPAPRQCVPRCCFLGPPLSGKSRIARLIADWSGAVYVTPQKALRQCIEEAKSSQLVEQVVQDLRRGRAVSSCCLIRVVHQRLRHSDVVQRGFVLDGYPTHVGQAKRFQVLESLHRIEIPASGRLQDDVHLHAPSPSSTPRAPSSRPSLTGADAVAEAVGEASDGERGGGGRQAGPASRRGGADKGGEGEGNPGEEFESARATEKREGEVPEVFRKLARETFRKAMETKQKRQGESGRKDTGRGGDTERERAEKWRRSRSSAEEGTHAKETETKPEKLTRPHTALLEDVALSKTNGQNNTPSSRAMSESKRGQREETEKEMCETEEKLETGGGEEERETEDKSERREDDGGARRDGDDEGDANEAEHESREVGEDPGDQEWEDDENEEEGEAANRDGVSVDERKKDKDVETRIHRCEEQREDDHEKREEEKRAAALRLAALEARNQQRKSMDAQSLQEDEALEDDEDDESAIDIVFIFQADEHLTLHRAANIHREIRNEFPVNDERDFQANPASQKERWSTYRSTIAPLQAHYSSTYSNVILIPSEASVWRQFEIARKEIEGFCRRKHEYLRRKAAGMAARCFFTGRKQSKIQQLVTEALKTYCPVCWTLEGALNDARGIPFYQAEFQGGVYFCCREGHLEAFLKTPSAYIREGIPKELPTRLALAELQSFASPPQFQFKGFCSVVFAEEKRFVEGHHALVAKYVGEFWKFSSEEALSAFLLYPSNYVELARNVPPEKVEAEALKGPNPPRTLQQIARDGEAKSPPQPALTSLAGELKDALTFLEISTAELLTEALTMAGLKRPVFPGQSFRQSALHFLALYLHAHNVLTPPVSHRDALQSLENFVTDCRLPFDMRDKIFALFRLLQTQEGSRAPLPGETWTIVDELQYLRWTERFDELFKVKDHQSGNATVPLFSV</sequence>
<dbReference type="SUPFAM" id="SSF52540">
    <property type="entry name" value="P-loop containing nucleoside triphosphate hydrolases"/>
    <property type="match status" value="1"/>
</dbReference>
<feature type="compositionally biased region" description="Acidic residues" evidence="2">
    <location>
        <begin position="432"/>
        <end position="442"/>
    </location>
</feature>
<evidence type="ECO:0000256" key="2">
    <source>
        <dbReference type="SAM" id="MobiDB-lite"/>
    </source>
</evidence>
<dbReference type="Proteomes" id="UP000075225">
    <property type="component" value="Unassembled WGS sequence"/>
</dbReference>